<organism evidence="2 3">
    <name type="scientific">Nocardia wallacei</name>
    <dbReference type="NCBI Taxonomy" id="480035"/>
    <lineage>
        <taxon>Bacteria</taxon>
        <taxon>Bacillati</taxon>
        <taxon>Actinomycetota</taxon>
        <taxon>Actinomycetes</taxon>
        <taxon>Mycobacteriales</taxon>
        <taxon>Nocardiaceae</taxon>
        <taxon>Nocardia</taxon>
    </lineage>
</organism>
<evidence type="ECO:0000256" key="1">
    <source>
        <dbReference type="SAM" id="MobiDB-lite"/>
    </source>
</evidence>
<dbReference type="EMBL" id="AP023396">
    <property type="protein sequence ID" value="BCK53297.1"/>
    <property type="molecule type" value="Genomic_DNA"/>
</dbReference>
<dbReference type="Proteomes" id="UP000516173">
    <property type="component" value="Chromosome"/>
</dbReference>
<accession>A0A7G1KDH6</accession>
<feature type="compositionally biased region" description="Polar residues" evidence="1">
    <location>
        <begin position="78"/>
        <end position="90"/>
    </location>
</feature>
<dbReference type="RefSeq" id="WP_187686863.1">
    <property type="nucleotide sequence ID" value="NZ_AP023396.1"/>
</dbReference>
<protein>
    <submittedName>
        <fullName evidence="2">Uncharacterized protein</fullName>
    </submittedName>
</protein>
<reference evidence="2 3" key="1">
    <citation type="submission" date="2020-08" db="EMBL/GenBank/DDBJ databases">
        <title>Genome Sequencing of Nocardia wallacei strain FMUON74 and assembly.</title>
        <authorList>
            <person name="Toyokawa M."/>
            <person name="Uesaka K."/>
        </authorList>
    </citation>
    <scope>NUCLEOTIDE SEQUENCE [LARGE SCALE GENOMIC DNA]</scope>
    <source>
        <strain evidence="2 3">FMUON74</strain>
    </source>
</reference>
<keyword evidence="3" id="KW-1185">Reference proteome</keyword>
<name>A0A7G1KDH6_9NOCA</name>
<evidence type="ECO:0000313" key="2">
    <source>
        <dbReference type="EMBL" id="BCK53297.1"/>
    </source>
</evidence>
<dbReference type="GeneID" id="80345681"/>
<proteinExistence type="predicted"/>
<dbReference type="KEGG" id="nwl:NWFMUON74_10690"/>
<feature type="region of interest" description="Disordered" evidence="1">
    <location>
        <begin position="1"/>
        <end position="34"/>
    </location>
</feature>
<dbReference type="AlphaFoldDB" id="A0A7G1KDH6"/>
<gene>
    <name evidence="2" type="ORF">NWFMUON74_10690</name>
</gene>
<feature type="region of interest" description="Disordered" evidence="1">
    <location>
        <begin position="68"/>
        <end position="106"/>
    </location>
</feature>
<evidence type="ECO:0000313" key="3">
    <source>
        <dbReference type="Proteomes" id="UP000516173"/>
    </source>
</evidence>
<sequence length="106" mass="11912">MTRPVNQDPDDLRRSGNDNHGVAPASRERARTNDEYRNKFYSAYGYAAHSYLVWSDGQYRTAHETGWNTKADGHETTGDNAYSASTNFESTDIHGGTQIRRTAPEV</sequence>